<keyword evidence="2" id="KW-0812">Transmembrane</keyword>
<dbReference type="Proteomes" id="UP001138540">
    <property type="component" value="Unassembled WGS sequence"/>
</dbReference>
<dbReference type="PANTHER" id="PTHR30386">
    <property type="entry name" value="MEMBRANE FUSION SUBUNIT OF EMRAB-TOLC MULTIDRUG EFFLUX PUMP"/>
    <property type="match status" value="1"/>
</dbReference>
<organism evidence="6 7">
    <name type="scientific">Sphingobium lignivorans</name>
    <dbReference type="NCBI Taxonomy" id="2735886"/>
    <lineage>
        <taxon>Bacteria</taxon>
        <taxon>Pseudomonadati</taxon>
        <taxon>Pseudomonadota</taxon>
        <taxon>Alphaproteobacteria</taxon>
        <taxon>Sphingomonadales</taxon>
        <taxon>Sphingomonadaceae</taxon>
        <taxon>Sphingobium</taxon>
    </lineage>
</organism>
<evidence type="ECO:0000313" key="6">
    <source>
        <dbReference type="EMBL" id="MBB5986281.1"/>
    </source>
</evidence>
<keyword evidence="4" id="KW-0472">Membrane</keyword>
<evidence type="ECO:0000259" key="5">
    <source>
        <dbReference type="Pfam" id="PF25963"/>
    </source>
</evidence>
<comment type="caution">
    <text evidence="6">The sequence shown here is derived from an EMBL/GenBank/DDBJ whole genome shotgun (WGS) entry which is preliminary data.</text>
</comment>
<protein>
    <submittedName>
        <fullName evidence="6">Multidrug resistance efflux pump</fullName>
    </submittedName>
</protein>
<dbReference type="Gene3D" id="2.40.30.170">
    <property type="match status" value="1"/>
</dbReference>
<evidence type="ECO:0000256" key="1">
    <source>
        <dbReference type="ARBA" id="ARBA00004167"/>
    </source>
</evidence>
<keyword evidence="7" id="KW-1185">Reference proteome</keyword>
<keyword evidence="3" id="KW-1133">Transmembrane helix</keyword>
<dbReference type="PANTHER" id="PTHR30386:SF26">
    <property type="entry name" value="TRANSPORT PROTEIN COMB"/>
    <property type="match status" value="1"/>
</dbReference>
<proteinExistence type="predicted"/>
<evidence type="ECO:0000256" key="3">
    <source>
        <dbReference type="ARBA" id="ARBA00022989"/>
    </source>
</evidence>
<evidence type="ECO:0000256" key="4">
    <source>
        <dbReference type="ARBA" id="ARBA00023136"/>
    </source>
</evidence>
<name>A0ABR6NG82_9SPHN</name>
<dbReference type="InterPro" id="IPR058634">
    <property type="entry name" value="AaeA-lik-b-barrel"/>
</dbReference>
<feature type="domain" description="p-hydroxybenzoic acid efflux pump subunit AaeA-like beta-barrel" evidence="5">
    <location>
        <begin position="88"/>
        <end position="177"/>
    </location>
</feature>
<reference evidence="6 7" key="1">
    <citation type="submission" date="2020-08" db="EMBL/GenBank/DDBJ databases">
        <title>Exploring microbial biodiversity for novel pathways involved in the catabolism of aromatic compounds derived from lignin.</title>
        <authorList>
            <person name="Elkins J."/>
        </authorList>
    </citation>
    <scope>NUCLEOTIDE SEQUENCE [LARGE SCALE GENOMIC DNA]</scope>
    <source>
        <strain evidence="6 7">B1D3A</strain>
    </source>
</reference>
<accession>A0ABR6NG82</accession>
<comment type="subcellular location">
    <subcellularLocation>
        <location evidence="1">Membrane</location>
        <topology evidence="1">Single-pass membrane protein</topology>
    </subcellularLocation>
</comment>
<evidence type="ECO:0000256" key="2">
    <source>
        <dbReference type="ARBA" id="ARBA00022692"/>
    </source>
</evidence>
<dbReference type="InterPro" id="IPR050739">
    <property type="entry name" value="MFP"/>
</dbReference>
<dbReference type="SUPFAM" id="SSF111369">
    <property type="entry name" value="HlyD-like secretion proteins"/>
    <property type="match status" value="1"/>
</dbReference>
<dbReference type="RefSeq" id="WP_338056711.1">
    <property type="nucleotide sequence ID" value="NZ_JACHKA010000001.1"/>
</dbReference>
<evidence type="ECO:0000313" key="7">
    <source>
        <dbReference type="Proteomes" id="UP001138540"/>
    </source>
</evidence>
<sequence>MRARSCAPPRADAAKARAALATGAQVPGVNPDLAAAQAQRDQAALNLRRTVVRAPVSGRVSQADRLQVGQMAVQGLPLVSLVASDRVWVTANFKETDLDHMRAGQPATIKLDAYPGTEIRGHVESIGAGTGSEFSVLPAQNANGNWVKVTQRVPVRVAIDSKPARDMIAGLSAHVSVDIRDRAQAEK</sequence>
<dbReference type="Pfam" id="PF25963">
    <property type="entry name" value="Beta-barrel_AAEA"/>
    <property type="match status" value="1"/>
</dbReference>
<gene>
    <name evidence="6" type="ORF">HNP60_002255</name>
</gene>
<dbReference type="EMBL" id="JACHKA010000001">
    <property type="protein sequence ID" value="MBB5986281.1"/>
    <property type="molecule type" value="Genomic_DNA"/>
</dbReference>